<evidence type="ECO:0000313" key="2">
    <source>
        <dbReference type="EMBL" id="KGG82382.1"/>
    </source>
</evidence>
<keyword evidence="1" id="KW-0732">Signal</keyword>
<comment type="caution">
    <text evidence="2">The sequence shown here is derived from an EMBL/GenBank/DDBJ whole genome shotgun (WGS) entry which is preliminary data.</text>
</comment>
<organism evidence="2 3">
    <name type="scientific">Comamonas thiooxydans</name>
    <dbReference type="NCBI Taxonomy" id="363952"/>
    <lineage>
        <taxon>Bacteria</taxon>
        <taxon>Pseudomonadati</taxon>
        <taxon>Pseudomonadota</taxon>
        <taxon>Betaproteobacteria</taxon>
        <taxon>Burkholderiales</taxon>
        <taxon>Comamonadaceae</taxon>
        <taxon>Comamonas</taxon>
    </lineage>
</organism>
<dbReference type="Proteomes" id="UP000029567">
    <property type="component" value="Unassembled WGS sequence"/>
</dbReference>
<dbReference type="AlphaFoldDB" id="A0A0E3B6K3"/>
<proteinExistence type="predicted"/>
<protein>
    <recommendedName>
        <fullName evidence="4">DUF1311 domain-containing protein</fullName>
    </recommendedName>
</protein>
<reference evidence="2 3" key="1">
    <citation type="submission" date="2013-09" db="EMBL/GenBank/DDBJ databases">
        <title>High correlation between genotypes and phenotypes of environmental bacteria Comamonas testosteroni strains.</title>
        <authorList>
            <person name="Liu L."/>
            <person name="Zhu W."/>
            <person name="Xia X."/>
            <person name="Xu B."/>
            <person name="Luo M."/>
            <person name="Wang G."/>
        </authorList>
    </citation>
    <scope>NUCLEOTIDE SEQUENCE [LARGE SCALE GENOMIC DNA]</scope>
    <source>
        <strain evidence="2 3">JL14</strain>
    </source>
</reference>
<feature type="signal peptide" evidence="1">
    <location>
        <begin position="1"/>
        <end position="22"/>
    </location>
</feature>
<dbReference type="EMBL" id="AWTN01000151">
    <property type="protein sequence ID" value="KGG82382.1"/>
    <property type="molecule type" value="Genomic_DNA"/>
</dbReference>
<sequence length="146" mass="16011">MQAMKTKAIAVGVAAMCASSFALECFGQNSNAVASEVNKAASESLKTYRLHGLAGLKESVAECWLQPRDFCLYLDVAAQRIAATRGRRDTALDKYFFTSASMERAHAWLSPNARGPVSNVQYLYAVEQMMDSILSTQQEKVIYSGQ</sequence>
<evidence type="ECO:0000256" key="1">
    <source>
        <dbReference type="SAM" id="SignalP"/>
    </source>
</evidence>
<accession>A0A0E3B6K3</accession>
<name>A0A0E3B6K3_9BURK</name>
<feature type="chain" id="PRO_5002408999" description="DUF1311 domain-containing protein" evidence="1">
    <location>
        <begin position="23"/>
        <end position="146"/>
    </location>
</feature>
<gene>
    <name evidence="2" type="ORF">P245_26700</name>
</gene>
<evidence type="ECO:0008006" key="4">
    <source>
        <dbReference type="Google" id="ProtNLM"/>
    </source>
</evidence>
<evidence type="ECO:0000313" key="3">
    <source>
        <dbReference type="Proteomes" id="UP000029567"/>
    </source>
</evidence>